<sequence length="142" mass="15809">MTPTALQLLQLLQQLSQARIRFSCSQLSGVAGGRAKEPEVPARISARERLALRLFAGLDDKERSEVMLARAQFLQLLLQSAPQRLQGWSDQDPLDRMPPSRLFEWISHDFERLELAQIEAQMTAGEAARYLGRVGPAPSSPG</sequence>
<organism evidence="1 2">
    <name type="scientific">Variovorax ginsengisoli</name>
    <dbReference type="NCBI Taxonomy" id="363844"/>
    <lineage>
        <taxon>Bacteria</taxon>
        <taxon>Pseudomonadati</taxon>
        <taxon>Pseudomonadota</taxon>
        <taxon>Betaproteobacteria</taxon>
        <taxon>Burkholderiales</taxon>
        <taxon>Comamonadaceae</taxon>
        <taxon>Variovorax</taxon>
    </lineage>
</organism>
<dbReference type="RefSeq" id="WP_301807911.1">
    <property type="nucleotide sequence ID" value="NZ_JAUJZH010000006.1"/>
</dbReference>
<reference evidence="1" key="1">
    <citation type="submission" date="2023-06" db="EMBL/GenBank/DDBJ databases">
        <authorList>
            <person name="Jiang Y."/>
            <person name="Liu Q."/>
        </authorList>
    </citation>
    <scope>NUCLEOTIDE SEQUENCE</scope>
    <source>
        <strain evidence="1">CGMCC 1.12090</strain>
    </source>
</reference>
<keyword evidence="2" id="KW-1185">Reference proteome</keyword>
<name>A0ABT8S3D9_9BURK</name>
<proteinExistence type="predicted"/>
<dbReference type="Proteomes" id="UP001169027">
    <property type="component" value="Unassembled WGS sequence"/>
</dbReference>
<evidence type="ECO:0000313" key="1">
    <source>
        <dbReference type="EMBL" id="MDO1532757.1"/>
    </source>
</evidence>
<gene>
    <name evidence="1" type="ORF">Q2T77_10695</name>
</gene>
<evidence type="ECO:0000313" key="2">
    <source>
        <dbReference type="Proteomes" id="UP001169027"/>
    </source>
</evidence>
<protein>
    <submittedName>
        <fullName evidence="1">Uncharacterized protein</fullName>
    </submittedName>
</protein>
<comment type="caution">
    <text evidence="1">The sequence shown here is derived from an EMBL/GenBank/DDBJ whole genome shotgun (WGS) entry which is preliminary data.</text>
</comment>
<accession>A0ABT8S3D9</accession>
<dbReference type="EMBL" id="JAUKVY010000006">
    <property type="protein sequence ID" value="MDO1532757.1"/>
    <property type="molecule type" value="Genomic_DNA"/>
</dbReference>